<evidence type="ECO:0000313" key="2">
    <source>
        <dbReference type="Proteomes" id="UP000464189"/>
    </source>
</evidence>
<gene>
    <name evidence="1" type="ORF">tonnikala_36</name>
</gene>
<proteinExistence type="predicted"/>
<protein>
    <submittedName>
        <fullName evidence="1">Uncharacterized protein</fullName>
    </submittedName>
</protein>
<keyword evidence="2" id="KW-1185">Reference proteome</keyword>
<name>A0A6B9WYC9_9CAUD</name>
<accession>A0A6B9WYC9</accession>
<evidence type="ECO:0000313" key="1">
    <source>
        <dbReference type="EMBL" id="QHR71307.1"/>
    </source>
</evidence>
<sequence>MYIKKKMKCVSVNYACSGMFKPGEIYTAQKLKTSTGSFYVSNSKGHRMFLNGGEGTKVMAHAMVMAEFEEVKDENNKRVKHRFTDNHGDAIDVYKFGDRVFIDGTFECGRRPDFRSILTVDQVRKLADKLNDLADEIEYKQIHFN</sequence>
<dbReference type="EMBL" id="MN850613">
    <property type="protein sequence ID" value="QHR71307.1"/>
    <property type="molecule type" value="Genomic_DNA"/>
</dbReference>
<organism evidence="1 2">
    <name type="scientific">Escherichia phage tonnikala</name>
    <dbReference type="NCBI Taxonomy" id="2696452"/>
    <lineage>
        <taxon>Viruses</taxon>
        <taxon>Duplodnaviria</taxon>
        <taxon>Heunggongvirae</taxon>
        <taxon>Uroviricota</taxon>
        <taxon>Caudoviricetes</taxon>
        <taxon>Drexlerviridae</taxon>
        <taxon>Tempevirinae</taxon>
        <taxon>Warwickvirus</taxon>
        <taxon>Warwickvirus tonnikala</taxon>
    </lineage>
</organism>
<reference evidence="2" key="1">
    <citation type="submission" date="2019-12" db="EMBL/GenBank/DDBJ databases">
        <authorList>
            <person name="Olsen N.S."/>
            <person name="Junco L.M.F."/>
            <person name="Kot W."/>
            <person name="Hansen L.H."/>
        </authorList>
    </citation>
    <scope>NUCLEOTIDE SEQUENCE [LARGE SCALE GENOMIC DNA]</scope>
</reference>
<dbReference type="Proteomes" id="UP000464189">
    <property type="component" value="Segment"/>
</dbReference>